<dbReference type="EMBL" id="AGNK02004016">
    <property type="status" value="NOT_ANNOTATED_CDS"/>
    <property type="molecule type" value="Genomic_DNA"/>
</dbReference>
<keyword evidence="1" id="KW-0472">Membrane</keyword>
<dbReference type="AlphaFoldDB" id="K3YNP8"/>
<keyword evidence="1" id="KW-0812">Transmembrane</keyword>
<protein>
    <submittedName>
        <fullName evidence="2">Uncharacterized protein</fullName>
    </submittedName>
</protein>
<dbReference type="Proteomes" id="UP000004995">
    <property type="component" value="Unassembled WGS sequence"/>
</dbReference>
<evidence type="ECO:0000313" key="2">
    <source>
        <dbReference type="EnsemblPlants" id="KQL02832"/>
    </source>
</evidence>
<sequence>MVFFNLCLFDTKLFLSSIIYGPAYCLFVKLLIFLNPHFGPIDQD</sequence>
<dbReference type="EnsemblPlants" id="KQL02832">
    <property type="protein sequence ID" value="KQL02832"/>
    <property type="gene ID" value="SETIT_015890mg"/>
</dbReference>
<feature type="transmembrane region" description="Helical" evidence="1">
    <location>
        <begin position="13"/>
        <end position="34"/>
    </location>
</feature>
<name>K3YNP8_SETIT</name>
<accession>K3YNP8</accession>
<evidence type="ECO:0000256" key="1">
    <source>
        <dbReference type="SAM" id="Phobius"/>
    </source>
</evidence>
<dbReference type="Gramene" id="KQL02832">
    <property type="protein sequence ID" value="KQL02832"/>
    <property type="gene ID" value="SETIT_015890mg"/>
</dbReference>
<dbReference type="InParanoid" id="K3YNP8"/>
<organism evidence="2 3">
    <name type="scientific">Setaria italica</name>
    <name type="common">Foxtail millet</name>
    <name type="synonym">Panicum italicum</name>
    <dbReference type="NCBI Taxonomy" id="4555"/>
    <lineage>
        <taxon>Eukaryota</taxon>
        <taxon>Viridiplantae</taxon>
        <taxon>Streptophyta</taxon>
        <taxon>Embryophyta</taxon>
        <taxon>Tracheophyta</taxon>
        <taxon>Spermatophyta</taxon>
        <taxon>Magnoliopsida</taxon>
        <taxon>Liliopsida</taxon>
        <taxon>Poales</taxon>
        <taxon>Poaceae</taxon>
        <taxon>PACMAD clade</taxon>
        <taxon>Panicoideae</taxon>
        <taxon>Panicodae</taxon>
        <taxon>Paniceae</taxon>
        <taxon>Cenchrinae</taxon>
        <taxon>Setaria</taxon>
    </lineage>
</organism>
<reference evidence="3" key="1">
    <citation type="journal article" date="2012" name="Nat. Biotechnol.">
        <title>Reference genome sequence of the model plant Setaria.</title>
        <authorList>
            <person name="Bennetzen J.L."/>
            <person name="Schmutz J."/>
            <person name="Wang H."/>
            <person name="Percifield R."/>
            <person name="Hawkins J."/>
            <person name="Pontaroli A.C."/>
            <person name="Estep M."/>
            <person name="Feng L."/>
            <person name="Vaughn J.N."/>
            <person name="Grimwood J."/>
            <person name="Jenkins J."/>
            <person name="Barry K."/>
            <person name="Lindquist E."/>
            <person name="Hellsten U."/>
            <person name="Deshpande S."/>
            <person name="Wang X."/>
            <person name="Wu X."/>
            <person name="Mitros T."/>
            <person name="Triplett J."/>
            <person name="Yang X."/>
            <person name="Ye C.Y."/>
            <person name="Mauro-Herrera M."/>
            <person name="Wang L."/>
            <person name="Li P."/>
            <person name="Sharma M."/>
            <person name="Sharma R."/>
            <person name="Ronald P.C."/>
            <person name="Panaud O."/>
            <person name="Kellogg E.A."/>
            <person name="Brutnell T.P."/>
            <person name="Doust A.N."/>
            <person name="Tuskan G.A."/>
            <person name="Rokhsar D."/>
            <person name="Devos K.M."/>
        </authorList>
    </citation>
    <scope>NUCLEOTIDE SEQUENCE [LARGE SCALE GENOMIC DNA]</scope>
    <source>
        <strain evidence="3">cv. Yugu1</strain>
    </source>
</reference>
<dbReference type="HOGENOM" id="CLU_3225569_0_0_1"/>
<keyword evidence="3" id="KW-1185">Reference proteome</keyword>
<proteinExistence type="predicted"/>
<evidence type="ECO:0000313" key="3">
    <source>
        <dbReference type="Proteomes" id="UP000004995"/>
    </source>
</evidence>
<keyword evidence="1" id="KW-1133">Transmembrane helix</keyword>
<reference evidence="2" key="2">
    <citation type="submission" date="2018-08" db="UniProtKB">
        <authorList>
            <consortium name="EnsemblPlants"/>
        </authorList>
    </citation>
    <scope>IDENTIFICATION</scope>
    <source>
        <strain evidence="2">Yugu1</strain>
    </source>
</reference>